<dbReference type="GeneID" id="5004251"/>
<evidence type="ECO:0000313" key="3">
    <source>
        <dbReference type="Proteomes" id="UP000001568"/>
    </source>
</evidence>
<feature type="region of interest" description="Disordered" evidence="1">
    <location>
        <begin position="1"/>
        <end position="37"/>
    </location>
</feature>
<dbReference type="AlphaFoldDB" id="A4S3H5"/>
<proteinExistence type="predicted"/>
<dbReference type="OrthoDB" id="10494762at2759"/>
<evidence type="ECO:0000256" key="1">
    <source>
        <dbReference type="SAM" id="MobiDB-lite"/>
    </source>
</evidence>
<dbReference type="RefSeq" id="XP_001420097.1">
    <property type="nucleotide sequence ID" value="XM_001420060.1"/>
</dbReference>
<sequence>MSSATVRREREDGEDATRDDGAAVKRARADDAASDGRAAVEVAVDRFGRRVRAGDRLEVQWEVEPGRGEGGEDGEARDEDETEVAVTWWPCVVCEGDAEGEAKAGTAFALLYDARDGFEAELRKVSFLSGEARELTHADEDGVFRWRREGDDDDDDDECEGDGCGADVPTTMREILEAQGALDAASGESLENASMAAFATLPMNQQMNMASAFAGFKDKLMQRLSGLAAQKGADGVVTKDDIENILSDIRNE</sequence>
<dbReference type="OMA" id="ATLPMNQ"/>
<feature type="compositionally biased region" description="Basic and acidic residues" evidence="1">
    <location>
        <begin position="1"/>
        <end position="31"/>
    </location>
</feature>
<dbReference type="Proteomes" id="UP000001568">
    <property type="component" value="Chromosome 10"/>
</dbReference>
<reference evidence="2 3" key="1">
    <citation type="journal article" date="2007" name="Proc. Natl. Acad. Sci. U.S.A.">
        <title>The tiny eukaryote Ostreococcus provides genomic insights into the paradox of plankton speciation.</title>
        <authorList>
            <person name="Palenik B."/>
            <person name="Grimwood J."/>
            <person name="Aerts A."/>
            <person name="Rouze P."/>
            <person name="Salamov A."/>
            <person name="Putnam N."/>
            <person name="Dupont C."/>
            <person name="Jorgensen R."/>
            <person name="Derelle E."/>
            <person name="Rombauts S."/>
            <person name="Zhou K."/>
            <person name="Otillar R."/>
            <person name="Merchant S.S."/>
            <person name="Podell S."/>
            <person name="Gaasterland T."/>
            <person name="Napoli C."/>
            <person name="Gendler K."/>
            <person name="Manuell A."/>
            <person name="Tai V."/>
            <person name="Vallon O."/>
            <person name="Piganeau G."/>
            <person name="Jancek S."/>
            <person name="Heijde M."/>
            <person name="Jabbari K."/>
            <person name="Bowler C."/>
            <person name="Lohr M."/>
            <person name="Robbens S."/>
            <person name="Werner G."/>
            <person name="Dubchak I."/>
            <person name="Pazour G.J."/>
            <person name="Ren Q."/>
            <person name="Paulsen I."/>
            <person name="Delwiche C."/>
            <person name="Schmutz J."/>
            <person name="Rokhsar D."/>
            <person name="Van de Peer Y."/>
            <person name="Moreau H."/>
            <person name="Grigoriev I.V."/>
        </authorList>
    </citation>
    <scope>NUCLEOTIDE SEQUENCE [LARGE SCALE GENOMIC DNA]</scope>
    <source>
        <strain evidence="2 3">CCE9901</strain>
    </source>
</reference>
<dbReference type="Gramene" id="ABO98390">
    <property type="protein sequence ID" value="ABO98390"/>
    <property type="gene ID" value="OSTLU_17008"/>
</dbReference>
<gene>
    <name evidence="2" type="ORF">OSTLU_17008</name>
</gene>
<evidence type="ECO:0000313" key="2">
    <source>
        <dbReference type="EMBL" id="ABO98390.1"/>
    </source>
</evidence>
<dbReference type="eggNOG" id="ENOG502SFNQ">
    <property type="taxonomic scope" value="Eukaryota"/>
</dbReference>
<dbReference type="KEGG" id="olu:OSTLU_17008"/>
<protein>
    <submittedName>
        <fullName evidence="2">Uncharacterized protein</fullName>
    </submittedName>
</protein>
<dbReference type="HOGENOM" id="CLU_1104262_0_0_1"/>
<organism evidence="2 3">
    <name type="scientific">Ostreococcus lucimarinus (strain CCE9901)</name>
    <dbReference type="NCBI Taxonomy" id="436017"/>
    <lineage>
        <taxon>Eukaryota</taxon>
        <taxon>Viridiplantae</taxon>
        <taxon>Chlorophyta</taxon>
        <taxon>Mamiellophyceae</taxon>
        <taxon>Mamiellales</taxon>
        <taxon>Bathycoccaceae</taxon>
        <taxon>Ostreococcus</taxon>
    </lineage>
</organism>
<dbReference type="EMBL" id="CP000590">
    <property type="protein sequence ID" value="ABO98390.1"/>
    <property type="molecule type" value="Genomic_DNA"/>
</dbReference>
<keyword evidence="3" id="KW-1185">Reference proteome</keyword>
<accession>A4S3H5</accession>
<name>A4S3H5_OSTLU</name>